<keyword evidence="3" id="KW-0575">Peroxidase</keyword>
<dbReference type="Pfam" id="PF00561">
    <property type="entry name" value="Abhydrolase_1"/>
    <property type="match status" value="1"/>
</dbReference>
<evidence type="ECO:0000256" key="1">
    <source>
        <dbReference type="SAM" id="MobiDB-lite"/>
    </source>
</evidence>
<keyword evidence="3" id="KW-0560">Oxidoreductase</keyword>
<dbReference type="OrthoDB" id="5422338at2"/>
<gene>
    <name evidence="3" type="primary">hpx</name>
    <name evidence="4" type="ORF">BST37_05055</name>
    <name evidence="3" type="ORF">MNVI_29040</name>
</gene>
<name>A0A7I7PG98_9MYCO</name>
<dbReference type="AlphaFoldDB" id="A0A7I7PG98"/>
<protein>
    <submittedName>
        <fullName evidence="4">Alpha/beta hydrolase</fullName>
    </submittedName>
    <submittedName>
        <fullName evidence="3">Non-heme haloperoxidase Hpx</fullName>
    </submittedName>
</protein>
<reference evidence="3 6" key="2">
    <citation type="journal article" date="2019" name="Emerg. Microbes Infect.">
        <title>Comprehensive subspecies identification of 175 nontuberculous mycobacteria species based on 7547 genomic profiles.</title>
        <authorList>
            <person name="Matsumoto Y."/>
            <person name="Kinjo T."/>
            <person name="Motooka D."/>
            <person name="Nabeya D."/>
            <person name="Jung N."/>
            <person name="Uechi K."/>
            <person name="Horii T."/>
            <person name="Iida T."/>
            <person name="Fujita J."/>
            <person name="Nakamura S."/>
        </authorList>
    </citation>
    <scope>NUCLEOTIDE SEQUENCE [LARGE SCALE GENOMIC DNA]</scope>
    <source>
        <strain evidence="3 6">JCM 16367</strain>
    </source>
</reference>
<dbReference type="SUPFAM" id="SSF53474">
    <property type="entry name" value="alpha/beta-Hydrolases"/>
    <property type="match status" value="1"/>
</dbReference>
<sequence>MSTRRSARGSTPGALPEVLPPSRTVNVRAADGTRLHTQVFGPPDGYPIVLAHGITCAIRVWGYQIADLAADYRVIAFDHRGHGRSGAPPRGGYSLSHLASDVEAVLQATLAPGERAVLAGHSMGGIAIAAWSDLYRHKVEHRADAVALINTTTGDLVRKVNLVPFPRQLAAARVLAGRRLIATFGGFAAPSLMSGPIRDFIAMLAVGADADPAVAALIYELFTATPPAARGGCARMLADTLGRRHISLTGLTVPTLVIGSERDRLTPISQSRRIASTAPNLVGLVELPGGHCAMLEHPVEVNRQLRTLAAAAAKASGVRRISS</sequence>
<dbReference type="Proteomes" id="UP000466894">
    <property type="component" value="Chromosome"/>
</dbReference>
<evidence type="ECO:0000313" key="4">
    <source>
        <dbReference type="EMBL" id="ORB17080.1"/>
    </source>
</evidence>
<dbReference type="GO" id="GO:0004601">
    <property type="term" value="F:peroxidase activity"/>
    <property type="evidence" value="ECO:0007669"/>
    <property type="project" value="UniProtKB-KW"/>
</dbReference>
<dbReference type="PANTHER" id="PTHR43433">
    <property type="entry name" value="HYDROLASE, ALPHA/BETA FOLD FAMILY PROTEIN"/>
    <property type="match status" value="1"/>
</dbReference>
<accession>A0A7I7PG98</accession>
<organism evidence="3 6">
    <name type="scientific">Mycobacterium noviomagense</name>
    <dbReference type="NCBI Taxonomy" id="459858"/>
    <lineage>
        <taxon>Bacteria</taxon>
        <taxon>Bacillati</taxon>
        <taxon>Actinomycetota</taxon>
        <taxon>Actinomycetes</taxon>
        <taxon>Mycobacteriales</taxon>
        <taxon>Mycobacteriaceae</taxon>
        <taxon>Mycobacterium</taxon>
    </lineage>
</organism>
<dbReference type="RefSeq" id="WP_083086240.1">
    <property type="nucleotide sequence ID" value="NZ_AP022583.1"/>
</dbReference>
<dbReference type="GO" id="GO:0016787">
    <property type="term" value="F:hydrolase activity"/>
    <property type="evidence" value="ECO:0007669"/>
    <property type="project" value="UniProtKB-KW"/>
</dbReference>
<dbReference type="Proteomes" id="UP000192374">
    <property type="component" value="Unassembled WGS sequence"/>
</dbReference>
<reference evidence="3" key="3">
    <citation type="submission" date="2020-02" db="EMBL/GenBank/DDBJ databases">
        <authorList>
            <person name="Matsumoto Y."/>
            <person name="Motooka D."/>
            <person name="Nakamura S."/>
        </authorList>
    </citation>
    <scope>NUCLEOTIDE SEQUENCE</scope>
    <source>
        <strain evidence="3">JCM 16367</strain>
    </source>
</reference>
<dbReference type="EMBL" id="MVIC01000005">
    <property type="protein sequence ID" value="ORB17080.1"/>
    <property type="molecule type" value="Genomic_DNA"/>
</dbReference>
<dbReference type="InterPro" id="IPR029058">
    <property type="entry name" value="AB_hydrolase_fold"/>
</dbReference>
<evidence type="ECO:0000313" key="3">
    <source>
        <dbReference type="EMBL" id="BBY07586.1"/>
    </source>
</evidence>
<dbReference type="PANTHER" id="PTHR43433:SF1">
    <property type="entry name" value="BLL5160 PROTEIN"/>
    <property type="match status" value="1"/>
</dbReference>
<dbReference type="InterPro" id="IPR000073">
    <property type="entry name" value="AB_hydrolase_1"/>
</dbReference>
<keyword evidence="5" id="KW-1185">Reference proteome</keyword>
<feature type="domain" description="AB hydrolase-1" evidence="2">
    <location>
        <begin position="46"/>
        <end position="298"/>
    </location>
</feature>
<keyword evidence="4" id="KW-0378">Hydrolase</keyword>
<proteinExistence type="predicted"/>
<dbReference type="EMBL" id="AP022583">
    <property type="protein sequence ID" value="BBY07586.1"/>
    <property type="molecule type" value="Genomic_DNA"/>
</dbReference>
<evidence type="ECO:0000313" key="6">
    <source>
        <dbReference type="Proteomes" id="UP000466894"/>
    </source>
</evidence>
<feature type="region of interest" description="Disordered" evidence="1">
    <location>
        <begin position="1"/>
        <end position="20"/>
    </location>
</feature>
<evidence type="ECO:0000259" key="2">
    <source>
        <dbReference type="Pfam" id="PF00561"/>
    </source>
</evidence>
<dbReference type="Gene3D" id="3.40.50.1820">
    <property type="entry name" value="alpha/beta hydrolase"/>
    <property type="match status" value="1"/>
</dbReference>
<evidence type="ECO:0000313" key="5">
    <source>
        <dbReference type="Proteomes" id="UP000192374"/>
    </source>
</evidence>
<dbReference type="InterPro" id="IPR050471">
    <property type="entry name" value="AB_hydrolase"/>
</dbReference>
<dbReference type="KEGG" id="mnv:MNVI_29040"/>
<reference evidence="4 5" key="1">
    <citation type="submission" date="2017-02" db="EMBL/GenBank/DDBJ databases">
        <title>The new phylogeny of genus Mycobacterium.</title>
        <authorList>
            <person name="Tortoli E."/>
            <person name="Trovato A."/>
            <person name="Cirillo D.M."/>
        </authorList>
    </citation>
    <scope>NUCLEOTIDE SEQUENCE [LARGE SCALE GENOMIC DNA]</scope>
    <source>
        <strain evidence="4 5">DSM 45145</strain>
    </source>
</reference>